<dbReference type="Proteomes" id="UP001386437">
    <property type="component" value="Unassembled WGS sequence"/>
</dbReference>
<sequence length="435" mass="44636">MNQPAETCPRSVAPTPSLRPATLASAPLASTLTTPLMLFFAGSVGVVVMNLSAAQPLTGPVSRALALPPELAGLIAMLPQLGYAGGLLLLVPLCDLLENRRLIFRTLACCAIFLALASFAHSGWLFLTSVFLAGATSSVIQMLVPMAASMAPESRRGRAVGNVMSGLMLGILLSRPLASVIAGSLGWRAFYGIEAVADALLAVVLYLQLPNHAPHAAARYWELLRSLWTLLRTEPVLQRRATLAALALGAFSAFWTAIGLRLAQPPFSLGMPGIALFALAGATGAIVTPLAGHLGDRGAGRATQIVSHLVMIAAVLVLGTAGAGWGLSWSGFSLAAHPAAALALLVAGAAALDAGVIADQTLGRRAINLINPAARGRLNALFVGIFFAGGALGAALSGLAWARAGWSGVCTVALGFALAVFLFGFVDRAAQAAHH</sequence>
<feature type="transmembrane region" description="Helical" evidence="4">
    <location>
        <begin position="406"/>
        <end position="426"/>
    </location>
</feature>
<dbReference type="PANTHER" id="PTHR42910:SF1">
    <property type="entry name" value="MAJOR FACILITATOR SUPERFAMILY (MFS) PROFILE DOMAIN-CONTAINING PROTEIN"/>
    <property type="match status" value="1"/>
</dbReference>
<evidence type="ECO:0000313" key="7">
    <source>
        <dbReference type="Proteomes" id="UP001386437"/>
    </source>
</evidence>
<evidence type="ECO:0000256" key="2">
    <source>
        <dbReference type="ARBA" id="ARBA00022989"/>
    </source>
</evidence>
<feature type="transmembrane region" description="Helical" evidence="4">
    <location>
        <begin position="189"/>
        <end position="209"/>
    </location>
</feature>
<feature type="domain" description="Major facilitator superfamily (MFS) profile" evidence="5">
    <location>
        <begin position="31"/>
        <end position="431"/>
    </location>
</feature>
<keyword evidence="7" id="KW-1185">Reference proteome</keyword>
<feature type="transmembrane region" description="Helical" evidence="4">
    <location>
        <begin position="71"/>
        <end position="90"/>
    </location>
</feature>
<feature type="transmembrane region" description="Helical" evidence="4">
    <location>
        <begin position="126"/>
        <end position="147"/>
    </location>
</feature>
<keyword evidence="1 4" id="KW-0812">Transmembrane</keyword>
<evidence type="ECO:0000259" key="5">
    <source>
        <dbReference type="PROSITE" id="PS50850"/>
    </source>
</evidence>
<dbReference type="PROSITE" id="PS50850">
    <property type="entry name" value="MFS"/>
    <property type="match status" value="1"/>
</dbReference>
<evidence type="ECO:0000256" key="1">
    <source>
        <dbReference type="ARBA" id="ARBA00022692"/>
    </source>
</evidence>
<dbReference type="EMBL" id="JACFYJ010000122">
    <property type="protein sequence ID" value="MEI6002610.1"/>
    <property type="molecule type" value="Genomic_DNA"/>
</dbReference>
<keyword evidence="3 4" id="KW-0472">Membrane</keyword>
<comment type="caution">
    <text evidence="6">The sequence shown here is derived from an EMBL/GenBank/DDBJ whole genome shotgun (WGS) entry which is preliminary data.</text>
</comment>
<dbReference type="CDD" id="cd17324">
    <property type="entry name" value="MFS_NepI_like"/>
    <property type="match status" value="1"/>
</dbReference>
<feature type="transmembrane region" description="Helical" evidence="4">
    <location>
        <begin position="306"/>
        <end position="327"/>
    </location>
</feature>
<reference evidence="6 7" key="1">
    <citation type="journal article" date="2022" name="Arch. Microbiol.">
        <title>Paraburkholderia bengalensis sp. nov. isolated from roots of Oryza sativa, IR64.</title>
        <authorList>
            <person name="Nag P."/>
            <person name="Mondal N."/>
            <person name="Sarkar J."/>
            <person name="Das S."/>
        </authorList>
    </citation>
    <scope>NUCLEOTIDE SEQUENCE [LARGE SCALE GENOMIC DNA]</scope>
    <source>
        <strain evidence="6 7">IR64_4_BI</strain>
    </source>
</reference>
<dbReference type="SUPFAM" id="SSF103473">
    <property type="entry name" value="MFS general substrate transporter"/>
    <property type="match status" value="1"/>
</dbReference>
<dbReference type="Gene3D" id="1.20.1250.20">
    <property type="entry name" value="MFS general substrate transporter like domains"/>
    <property type="match status" value="1"/>
</dbReference>
<dbReference type="PANTHER" id="PTHR42910">
    <property type="entry name" value="TRANSPORTER SCO4007-RELATED"/>
    <property type="match status" value="1"/>
</dbReference>
<evidence type="ECO:0000256" key="4">
    <source>
        <dbReference type="SAM" id="Phobius"/>
    </source>
</evidence>
<feature type="transmembrane region" description="Helical" evidence="4">
    <location>
        <begin position="339"/>
        <end position="358"/>
    </location>
</feature>
<name>A0ABU8J4J6_9BURK</name>
<dbReference type="InterPro" id="IPR011701">
    <property type="entry name" value="MFS"/>
</dbReference>
<evidence type="ECO:0000313" key="6">
    <source>
        <dbReference type="EMBL" id="MEI6002610.1"/>
    </source>
</evidence>
<organism evidence="6 7">
    <name type="scientific">Paraburkholderia bengalensis</name>
    <dbReference type="NCBI Taxonomy" id="2747562"/>
    <lineage>
        <taxon>Bacteria</taxon>
        <taxon>Pseudomonadati</taxon>
        <taxon>Pseudomonadota</taxon>
        <taxon>Betaproteobacteria</taxon>
        <taxon>Burkholderiales</taxon>
        <taxon>Burkholderiaceae</taxon>
        <taxon>Paraburkholderia</taxon>
    </lineage>
</organism>
<protein>
    <submittedName>
        <fullName evidence="6">MFS transporter</fullName>
    </submittedName>
</protein>
<dbReference type="RefSeq" id="WP_336602220.1">
    <property type="nucleotide sequence ID" value="NZ_JACFYJ010000122.1"/>
</dbReference>
<feature type="transmembrane region" description="Helical" evidence="4">
    <location>
        <begin position="241"/>
        <end position="262"/>
    </location>
</feature>
<feature type="transmembrane region" description="Helical" evidence="4">
    <location>
        <begin position="102"/>
        <end position="120"/>
    </location>
</feature>
<keyword evidence="2 4" id="KW-1133">Transmembrane helix</keyword>
<accession>A0ABU8J4J6</accession>
<feature type="transmembrane region" description="Helical" evidence="4">
    <location>
        <begin position="378"/>
        <end position="400"/>
    </location>
</feature>
<dbReference type="InterPro" id="IPR036259">
    <property type="entry name" value="MFS_trans_sf"/>
</dbReference>
<gene>
    <name evidence="6" type="ORF">H3V53_37530</name>
</gene>
<dbReference type="InterPro" id="IPR020846">
    <property type="entry name" value="MFS_dom"/>
</dbReference>
<proteinExistence type="predicted"/>
<feature type="transmembrane region" description="Helical" evidence="4">
    <location>
        <begin position="159"/>
        <end position="177"/>
    </location>
</feature>
<evidence type="ECO:0000256" key="3">
    <source>
        <dbReference type="ARBA" id="ARBA00023136"/>
    </source>
</evidence>
<feature type="transmembrane region" description="Helical" evidence="4">
    <location>
        <begin position="274"/>
        <end position="294"/>
    </location>
</feature>
<dbReference type="Pfam" id="PF07690">
    <property type="entry name" value="MFS_1"/>
    <property type="match status" value="1"/>
</dbReference>
<feature type="transmembrane region" description="Helical" evidence="4">
    <location>
        <begin position="28"/>
        <end position="51"/>
    </location>
</feature>